<sequence length="330" mass="36122">MELSSGLWASKALSTALELDIFGDLAAHPGSTTTDLARRLDLPPRPARSLLIACAALGLVDRNGERCFNTALSDQYLIRSRPTYFGGWVEMVDKHDYQGWMELKTALIENRPTCWDPDQNSSLFDNGDPVMLESFWEAMTAVSTITARELGPWIDLTRSHALLDIGGGGAAWDIELCRMNPHLRATVFDLAHVCRLTEDKIARAGFGDRINTVVGDFFADSELPGGFDTVLLSSILHDWGDVDCCRLLRKCFSALPPNGKIVISELLINDSEDGPLDAALMGLAMQVETWGRGFTASELTRWLIDIGFADVEVIRISAPAANAGVVARKP</sequence>
<evidence type="ECO:0000259" key="5">
    <source>
        <dbReference type="Pfam" id="PF00891"/>
    </source>
</evidence>
<dbReference type="InterPro" id="IPR029063">
    <property type="entry name" value="SAM-dependent_MTases_sf"/>
</dbReference>
<evidence type="ECO:0000313" key="8">
    <source>
        <dbReference type="Proteomes" id="UP000175829"/>
    </source>
</evidence>
<dbReference type="PANTHER" id="PTHR43712:SF2">
    <property type="entry name" value="O-METHYLTRANSFERASE CICE"/>
    <property type="match status" value="1"/>
</dbReference>
<dbReference type="GO" id="GO:0046983">
    <property type="term" value="F:protein dimerization activity"/>
    <property type="evidence" value="ECO:0007669"/>
    <property type="project" value="InterPro"/>
</dbReference>
<dbReference type="Pfam" id="PF00891">
    <property type="entry name" value="Methyltransf_2"/>
    <property type="match status" value="1"/>
</dbReference>
<protein>
    <submittedName>
        <fullName evidence="7">Methyltransferase</fullName>
    </submittedName>
</protein>
<evidence type="ECO:0000259" key="6">
    <source>
        <dbReference type="Pfam" id="PF08100"/>
    </source>
</evidence>
<keyword evidence="1 7" id="KW-0489">Methyltransferase</keyword>
<dbReference type="InterPro" id="IPR036390">
    <property type="entry name" value="WH_DNA-bd_sf"/>
</dbReference>
<dbReference type="SUPFAM" id="SSF53335">
    <property type="entry name" value="S-adenosyl-L-methionine-dependent methyltransferases"/>
    <property type="match status" value="1"/>
</dbReference>
<feature type="domain" description="O-methyltransferase C-terminal" evidence="5">
    <location>
        <begin position="100"/>
        <end position="308"/>
    </location>
</feature>
<evidence type="ECO:0000256" key="1">
    <source>
        <dbReference type="ARBA" id="ARBA00022603"/>
    </source>
</evidence>
<keyword evidence="2 7" id="KW-0808">Transferase</keyword>
<keyword evidence="3" id="KW-0949">S-adenosyl-L-methionine</keyword>
<dbReference type="Proteomes" id="UP000175829">
    <property type="component" value="Unassembled WGS sequence"/>
</dbReference>
<comment type="caution">
    <text evidence="7">The sequence shown here is derived from an EMBL/GenBank/DDBJ whole genome shotgun (WGS) entry which is preliminary data.</text>
</comment>
<dbReference type="PIRSF" id="PIRSF005739">
    <property type="entry name" value="O-mtase"/>
    <property type="match status" value="1"/>
</dbReference>
<dbReference type="PANTHER" id="PTHR43712">
    <property type="entry name" value="PUTATIVE (AFU_ORTHOLOGUE AFUA_4G14580)-RELATED"/>
    <property type="match status" value="1"/>
</dbReference>
<evidence type="ECO:0000256" key="2">
    <source>
        <dbReference type="ARBA" id="ARBA00022679"/>
    </source>
</evidence>
<evidence type="ECO:0000256" key="4">
    <source>
        <dbReference type="PIRSR" id="PIRSR005739-1"/>
    </source>
</evidence>
<dbReference type="GO" id="GO:0032259">
    <property type="term" value="P:methylation"/>
    <property type="evidence" value="ECO:0007669"/>
    <property type="project" value="UniProtKB-KW"/>
</dbReference>
<accession>A0A1E7KC05</accession>
<organism evidence="7 8">
    <name type="scientific">Streptomyces qinglanensis</name>
    <dbReference type="NCBI Taxonomy" id="943816"/>
    <lineage>
        <taxon>Bacteria</taxon>
        <taxon>Bacillati</taxon>
        <taxon>Actinomycetota</taxon>
        <taxon>Actinomycetes</taxon>
        <taxon>Kitasatosporales</taxon>
        <taxon>Streptomycetaceae</taxon>
        <taxon>Streptomyces</taxon>
    </lineage>
</organism>
<feature type="active site" description="Proton acceptor" evidence="4">
    <location>
        <position position="237"/>
    </location>
</feature>
<dbReference type="SUPFAM" id="SSF46785">
    <property type="entry name" value="Winged helix' DNA-binding domain"/>
    <property type="match status" value="1"/>
</dbReference>
<proteinExistence type="predicted"/>
<name>A0A1E7KC05_9ACTN</name>
<dbReference type="Gene3D" id="3.40.50.150">
    <property type="entry name" value="Vaccinia Virus protein VP39"/>
    <property type="match status" value="1"/>
</dbReference>
<dbReference type="Pfam" id="PF08100">
    <property type="entry name" value="Dimerisation"/>
    <property type="match status" value="1"/>
</dbReference>
<dbReference type="PATRIC" id="fig|943816.4.peg.3834"/>
<dbReference type="InterPro" id="IPR016461">
    <property type="entry name" value="COMT-like"/>
</dbReference>
<dbReference type="GO" id="GO:0008171">
    <property type="term" value="F:O-methyltransferase activity"/>
    <property type="evidence" value="ECO:0007669"/>
    <property type="project" value="InterPro"/>
</dbReference>
<evidence type="ECO:0000256" key="3">
    <source>
        <dbReference type="ARBA" id="ARBA00022691"/>
    </source>
</evidence>
<evidence type="ECO:0000313" key="7">
    <source>
        <dbReference type="EMBL" id="OEV01472.1"/>
    </source>
</evidence>
<feature type="domain" description="O-methyltransferase dimerisation" evidence="6">
    <location>
        <begin position="1"/>
        <end position="77"/>
    </location>
</feature>
<dbReference type="AlphaFoldDB" id="A0A1E7KC05"/>
<dbReference type="Gene3D" id="1.10.10.10">
    <property type="entry name" value="Winged helix-like DNA-binding domain superfamily/Winged helix DNA-binding domain"/>
    <property type="match status" value="1"/>
</dbReference>
<reference evidence="7 8" key="1">
    <citation type="journal article" date="2016" name="Front. Microbiol.">
        <title>Comparative Genomics Analysis of Streptomyces Species Reveals Their Adaptation to the Marine Environment and Their Diversity at the Genomic Level.</title>
        <authorList>
            <person name="Tian X."/>
            <person name="Zhang Z."/>
            <person name="Yang T."/>
            <person name="Chen M."/>
            <person name="Li J."/>
            <person name="Chen F."/>
            <person name="Yang J."/>
            <person name="Li W."/>
            <person name="Zhang B."/>
            <person name="Zhang Z."/>
            <person name="Wu J."/>
            <person name="Zhang C."/>
            <person name="Long L."/>
            <person name="Xiao J."/>
        </authorList>
    </citation>
    <scope>NUCLEOTIDE SEQUENCE [LARGE SCALE GENOMIC DNA]</scope>
    <source>
        <strain evidence="7 8">SCSIO M10379</strain>
    </source>
</reference>
<dbReference type="InterPro" id="IPR012967">
    <property type="entry name" value="COMT_dimerisation"/>
</dbReference>
<dbReference type="EMBL" id="LJGV01000022">
    <property type="protein sequence ID" value="OEV01472.1"/>
    <property type="molecule type" value="Genomic_DNA"/>
</dbReference>
<gene>
    <name evidence="7" type="ORF">AN217_21480</name>
</gene>
<dbReference type="InterPro" id="IPR036388">
    <property type="entry name" value="WH-like_DNA-bd_sf"/>
</dbReference>
<dbReference type="PROSITE" id="PS51683">
    <property type="entry name" value="SAM_OMT_II"/>
    <property type="match status" value="1"/>
</dbReference>
<dbReference type="InterPro" id="IPR001077">
    <property type="entry name" value="COMT_C"/>
</dbReference>